<reference evidence="3" key="1">
    <citation type="journal article" date="2023" name="Nat. Commun.">
        <title>Identification of a novel Human Milk Oligosaccharides utilization cluster in the infant gut commensal Bacteroides dorei.</title>
        <authorList>
            <person name="Kijner S."/>
            <person name="Ennis D."/>
            <person name="Shmorak S."/>
            <person name="Florentin A."/>
            <person name="Yassour M."/>
        </authorList>
    </citation>
    <scope>NUCLEOTIDE SEQUENCE</scope>
    <source>
        <strain evidence="3">2</strain>
    </source>
</reference>
<dbReference type="Pfam" id="PF13505">
    <property type="entry name" value="OMP_b-brl"/>
    <property type="match status" value="1"/>
</dbReference>
<evidence type="ECO:0000313" key="3">
    <source>
        <dbReference type="EMBL" id="WHX11984.1"/>
    </source>
</evidence>
<dbReference type="Proteomes" id="UP001177934">
    <property type="component" value="Chromosome"/>
</dbReference>
<name>A0AA95HVW8_9BACT</name>
<evidence type="ECO:0000259" key="2">
    <source>
        <dbReference type="Pfam" id="PF13505"/>
    </source>
</evidence>
<gene>
    <name evidence="3" type="ORF">QNN11_02300</name>
</gene>
<accession>A0AA95HVW8</accession>
<proteinExistence type="predicted"/>
<dbReference type="EMBL" id="CP126056">
    <property type="protein sequence ID" value="WHX11984.1"/>
    <property type="molecule type" value="Genomic_DNA"/>
</dbReference>
<evidence type="ECO:0000313" key="4">
    <source>
        <dbReference type="Proteomes" id="UP001177934"/>
    </source>
</evidence>
<organism evidence="3 4">
    <name type="scientific">Phocaeicola dorei</name>
    <dbReference type="NCBI Taxonomy" id="357276"/>
    <lineage>
        <taxon>Bacteria</taxon>
        <taxon>Pseudomonadati</taxon>
        <taxon>Bacteroidota</taxon>
        <taxon>Bacteroidia</taxon>
        <taxon>Bacteroidales</taxon>
        <taxon>Bacteroidaceae</taxon>
        <taxon>Phocaeicola</taxon>
    </lineage>
</organism>
<protein>
    <submittedName>
        <fullName evidence="3">Outer membrane beta-barrel protein</fullName>
    </submittedName>
</protein>
<keyword evidence="1" id="KW-0732">Signal</keyword>
<dbReference type="AlphaFoldDB" id="A0AA95HVW8"/>
<evidence type="ECO:0000256" key="1">
    <source>
        <dbReference type="ARBA" id="ARBA00022729"/>
    </source>
</evidence>
<feature type="domain" description="Outer membrane protein beta-barrel" evidence="2">
    <location>
        <begin position="1"/>
        <end position="44"/>
    </location>
</feature>
<sequence length="44" mass="5059">MVGMKAVIADHYTISFDYRVGIKKIQAQNGLRNSTFQFSVGYRF</sequence>
<dbReference type="InterPro" id="IPR027385">
    <property type="entry name" value="Beta-barrel_OMP"/>
</dbReference>